<evidence type="ECO:0000313" key="2">
    <source>
        <dbReference type="Proteomes" id="UP001057427"/>
    </source>
</evidence>
<dbReference type="EMBL" id="ON529858">
    <property type="protein sequence ID" value="UTC29844.1"/>
    <property type="molecule type" value="Genomic_DNA"/>
</dbReference>
<sequence length="98" mass="11085">MSKPIAISEVREIQKPFSADAMMDAINERIKAAAAEGRDVAWVRVDDVRDRSLRATLTASTVLSKSLKEATERFKEAGYTVTHFPGDQRETESWSIRW</sequence>
<keyword evidence="2" id="KW-1185">Reference proteome</keyword>
<proteinExistence type="predicted"/>
<protein>
    <submittedName>
        <fullName evidence="1">Uncharacterized protein</fullName>
    </submittedName>
</protein>
<evidence type="ECO:0000313" key="1">
    <source>
        <dbReference type="EMBL" id="UTC29844.1"/>
    </source>
</evidence>
<dbReference type="Proteomes" id="UP001057427">
    <property type="component" value="Segment"/>
</dbReference>
<organism evidence="1 2">
    <name type="scientific">Brevundimonas phage vB_BgoS-Bajun</name>
    <dbReference type="NCBI Taxonomy" id="2948594"/>
    <lineage>
        <taxon>Viruses</taxon>
        <taxon>Duplodnaviria</taxon>
        <taxon>Heunggongvirae</taxon>
        <taxon>Uroviricota</taxon>
        <taxon>Caudoviricetes</taxon>
        <taxon>Dolichocephalovirinae</taxon>
    </lineage>
</organism>
<reference evidence="1" key="1">
    <citation type="submission" date="2022-05" db="EMBL/GenBank/DDBJ databases">
        <authorList>
            <person name="Friedrich I."/>
            <person name="Poehlein A."/>
            <person name="Schneider D."/>
            <person name="Hertel R."/>
            <person name="Daniel R."/>
        </authorList>
    </citation>
    <scope>NUCLEOTIDE SEQUENCE</scope>
</reference>
<gene>
    <name evidence="1" type="ORF">BAJUN_02140</name>
</gene>
<accession>A0A9E7N4Y9</accession>
<name>A0A9E7N4Y9_9CAUD</name>